<feature type="compositionally biased region" description="Basic and acidic residues" evidence="8">
    <location>
        <begin position="40"/>
        <end position="62"/>
    </location>
</feature>
<evidence type="ECO:0000313" key="9">
    <source>
        <dbReference type="EMBL" id="MDE8651823.1"/>
    </source>
</evidence>
<protein>
    <submittedName>
        <fullName evidence="9">TolC family protein</fullName>
    </submittedName>
</protein>
<evidence type="ECO:0000313" key="10">
    <source>
        <dbReference type="Proteomes" id="UP001216253"/>
    </source>
</evidence>
<name>A0ABT5WS54_9SPHN</name>
<dbReference type="Gene3D" id="1.20.1600.10">
    <property type="entry name" value="Outer membrane efflux proteins (OEP)"/>
    <property type="match status" value="1"/>
</dbReference>
<organism evidence="9 10">
    <name type="scientific">Novosphingobium album</name>
    <name type="common">ex Liu et al. 2023</name>
    <dbReference type="NCBI Taxonomy" id="3031130"/>
    <lineage>
        <taxon>Bacteria</taxon>
        <taxon>Pseudomonadati</taxon>
        <taxon>Pseudomonadota</taxon>
        <taxon>Alphaproteobacteria</taxon>
        <taxon>Sphingomonadales</taxon>
        <taxon>Sphingomonadaceae</taxon>
        <taxon>Novosphingobium</taxon>
    </lineage>
</organism>
<evidence type="ECO:0000256" key="5">
    <source>
        <dbReference type="ARBA" id="ARBA00022692"/>
    </source>
</evidence>
<evidence type="ECO:0000256" key="2">
    <source>
        <dbReference type="ARBA" id="ARBA00007613"/>
    </source>
</evidence>
<feature type="compositionally biased region" description="Low complexity" evidence="8">
    <location>
        <begin position="79"/>
        <end position="91"/>
    </location>
</feature>
<evidence type="ECO:0000256" key="6">
    <source>
        <dbReference type="ARBA" id="ARBA00023136"/>
    </source>
</evidence>
<keyword evidence="6" id="KW-0472">Membrane</keyword>
<dbReference type="InterPro" id="IPR003423">
    <property type="entry name" value="OMP_efflux"/>
</dbReference>
<dbReference type="Pfam" id="PF02321">
    <property type="entry name" value="OEP"/>
    <property type="match status" value="1"/>
</dbReference>
<evidence type="ECO:0000256" key="3">
    <source>
        <dbReference type="ARBA" id="ARBA00022448"/>
    </source>
</evidence>
<dbReference type="InterPro" id="IPR051906">
    <property type="entry name" value="TolC-like"/>
</dbReference>
<accession>A0ABT5WS54</accession>
<dbReference type="EMBL" id="JARESE010000020">
    <property type="protein sequence ID" value="MDE8651823.1"/>
    <property type="molecule type" value="Genomic_DNA"/>
</dbReference>
<comment type="similarity">
    <text evidence="2">Belongs to the outer membrane factor (OMF) (TC 1.B.17) family.</text>
</comment>
<evidence type="ECO:0000256" key="8">
    <source>
        <dbReference type="SAM" id="MobiDB-lite"/>
    </source>
</evidence>
<comment type="subcellular location">
    <subcellularLocation>
        <location evidence="1">Cell outer membrane</location>
    </subcellularLocation>
</comment>
<reference evidence="9 10" key="1">
    <citation type="submission" date="2023-03" db="EMBL/GenBank/DDBJ databases">
        <title>NovoSphingobium album sp. nov. isolated from polycyclic aromatic hydrocarbons- and heavy-metal polluted soil.</title>
        <authorList>
            <person name="Liu Z."/>
            <person name="Wang K."/>
        </authorList>
    </citation>
    <scope>NUCLEOTIDE SEQUENCE [LARGE SCALE GENOMIC DNA]</scope>
    <source>
        <strain evidence="9 10">H3SJ31-1</strain>
    </source>
</reference>
<dbReference type="PANTHER" id="PTHR30026">
    <property type="entry name" value="OUTER MEMBRANE PROTEIN TOLC"/>
    <property type="match status" value="1"/>
</dbReference>
<evidence type="ECO:0000256" key="7">
    <source>
        <dbReference type="ARBA" id="ARBA00023237"/>
    </source>
</evidence>
<dbReference type="SUPFAM" id="SSF56954">
    <property type="entry name" value="Outer membrane efflux proteins (OEP)"/>
    <property type="match status" value="1"/>
</dbReference>
<gene>
    <name evidence="9" type="ORF">PYV00_08810</name>
</gene>
<keyword evidence="3" id="KW-0813">Transport</keyword>
<keyword evidence="7" id="KW-0998">Cell outer membrane</keyword>
<dbReference type="RefSeq" id="WP_275227912.1">
    <property type="nucleotide sequence ID" value="NZ_JARESE010000020.1"/>
</dbReference>
<evidence type="ECO:0000256" key="1">
    <source>
        <dbReference type="ARBA" id="ARBA00004442"/>
    </source>
</evidence>
<evidence type="ECO:0000256" key="4">
    <source>
        <dbReference type="ARBA" id="ARBA00022452"/>
    </source>
</evidence>
<proteinExistence type="inferred from homology"/>
<comment type="caution">
    <text evidence="9">The sequence shown here is derived from an EMBL/GenBank/DDBJ whole genome shotgun (WGS) entry which is preliminary data.</text>
</comment>
<keyword evidence="5" id="KW-0812">Transmembrane</keyword>
<feature type="region of interest" description="Disordered" evidence="8">
    <location>
        <begin position="31"/>
        <end position="117"/>
    </location>
</feature>
<dbReference type="PANTHER" id="PTHR30026:SF22">
    <property type="entry name" value="OUTER MEMBRANE EFFLUX PROTEIN"/>
    <property type="match status" value="1"/>
</dbReference>
<sequence length="513" mass="55188">MTDPTDNRTSRQHGKSALAIAIAAATIVAPAGEGAWAQTKRAEPKITRDNARQDSARQDNARQGETASPDGVGPSSTVPEGPAPTAAAGGAESYGPTIGTTTLYGPPSPKAKRGDLPAIGWSNPAGQVPPALEEAVSIVTRNYPSAQSARAALRAAASDVKGAKWLRFPTVSGNLSYLDDSGSPEPQIVVEAPIWAGGRITANIRRAQAEEDASSAQYVETVQNLALTTTQTYFEIARLTVREQLLKESLAEHNRLVGTMERRVSQEVSPLADLELARSRAAQIEQDYNSTQAQRLTALRVLAQLVADPDYDLGPIPFYDPSVDLPDRDVLEEQAVAYNPTLDRLKSETDIARAQLDTSRAQILPQINAQYSYDNIFGSRVGVVLRSQTTGGLSQLSAVNSAALRIQSAMENVRVAEQELRRNVASDIIQYESSKARATISTSAASTATRVSESYMRQFIAGRRSWLDVMNALREAVTAEIAKSDAEFTAMATAAKLLLESGRWRPVFDEPAQ</sequence>
<dbReference type="Proteomes" id="UP001216253">
    <property type="component" value="Unassembled WGS sequence"/>
</dbReference>
<keyword evidence="10" id="KW-1185">Reference proteome</keyword>
<keyword evidence="4" id="KW-1134">Transmembrane beta strand</keyword>